<accession>A0A1Y1V3W0</accession>
<comment type="caution">
    <text evidence="2">The sequence shown here is derived from an EMBL/GenBank/DDBJ whole genome shotgun (WGS) entry which is preliminary data.</text>
</comment>
<gene>
    <name evidence="2" type="ORF">BCR36DRAFT_356751</name>
</gene>
<protein>
    <submittedName>
        <fullName evidence="2">Uncharacterized protein</fullName>
    </submittedName>
</protein>
<keyword evidence="3" id="KW-1185">Reference proteome</keyword>
<dbReference type="OrthoDB" id="2152761at2759"/>
<feature type="region of interest" description="Disordered" evidence="1">
    <location>
        <begin position="768"/>
        <end position="792"/>
    </location>
</feature>
<evidence type="ECO:0000256" key="1">
    <source>
        <dbReference type="SAM" id="MobiDB-lite"/>
    </source>
</evidence>
<dbReference type="EMBL" id="MCFH01000034">
    <property type="protein sequence ID" value="ORX46662.1"/>
    <property type="molecule type" value="Genomic_DNA"/>
</dbReference>
<dbReference type="STRING" id="1754191.A0A1Y1V3W0"/>
<feature type="region of interest" description="Disordered" evidence="1">
    <location>
        <begin position="290"/>
        <end position="353"/>
    </location>
</feature>
<feature type="compositionally biased region" description="Basic residues" evidence="1">
    <location>
        <begin position="768"/>
        <end position="778"/>
    </location>
</feature>
<proteinExistence type="predicted"/>
<organism evidence="2 3">
    <name type="scientific">Piromyces finnis</name>
    <dbReference type="NCBI Taxonomy" id="1754191"/>
    <lineage>
        <taxon>Eukaryota</taxon>
        <taxon>Fungi</taxon>
        <taxon>Fungi incertae sedis</taxon>
        <taxon>Chytridiomycota</taxon>
        <taxon>Chytridiomycota incertae sedis</taxon>
        <taxon>Neocallimastigomycetes</taxon>
        <taxon>Neocallimastigales</taxon>
        <taxon>Neocallimastigaceae</taxon>
        <taxon>Piromyces</taxon>
    </lineage>
</organism>
<sequence length="839" mass="96228">MVVSKNSHSQRIVENLFNDQQLNNKNGKEKLEKSSKPKNVKKNKKEKLNEVKKGLSLQTQYDSNQYDEFLSATPDYLSAQTYEQQQKHQQQQQQSLFYNNGMSPNGSQIQTDYYSIYNQLANNTLLENVLNYNGYSSPQQQMNSYYSPVSNVSPVYSAYSDFGRSPYVMYSPNVYSYPLSAPIDYNGYTMPYDLGLDQPIKNAKKSKKKSVKKQAIRDYKNHEQQVIDQFHKNMNENKPNKIAGKKKINKDQKEIKKNRKIAPKNLKINTNSSKKVKPIFDRAQIISKNTTKPKKEEQQQQPIFNTSNVFPTYEKPQKKKSATKNTITKKANTKEPELQSMKPGLSKNTSTGYSFDNLPKRNSIIENVLNNELILSLLNNVYNGFTWTSKLTNSKTNRNISFLTKTNTDDSYELVSWKDSQTPGQKYSIASLLSTTNNPCPSGSIASERRINRKELFDYWSNMARNSMAEANRDSEKQVNQVDSFIHRMVQNRTISKNNDKLKHLNKLINKKSQSVVSEKETIDLFSGSTHHPIAKLNYLNVNISFNSDNANHHPLAVRFNKYYNSQQNMTVPSHNHGKPVNGRNVQDDKLQSNYSTEKTLNNDNPNQLYEYLLNMKIESNKKTTETKEFASADMLRPTSQPNSTNYESIATFTSPTVFSIPATVNNEVNPHYNFSSSNNYKFPFYYSPTMNIVDFTPYSTGNNNTFRNQEEFFDPSMNNNSLLTVLPQSFSNNSLLSLESVASSIHEMDFSNVRTHYDFMSVPKALPKKSKNKKSKKDQKPKETGYRGKSNLYQVQDINTIGNDNTFEPDYSLVDIMFNNSKEGSNTSLVGFIFNDEN</sequence>
<name>A0A1Y1V3W0_9FUNG</name>
<reference evidence="2 3" key="1">
    <citation type="submission" date="2016-08" db="EMBL/GenBank/DDBJ databases">
        <title>Genomes of anaerobic fungi encode conserved fungal cellulosomes for biomass hydrolysis.</title>
        <authorList>
            <consortium name="DOE Joint Genome Institute"/>
            <person name="Haitjema C.H."/>
            <person name="Gilmore S.P."/>
            <person name="Henske J.K."/>
            <person name="Solomon K.V."/>
            <person name="De Groot R."/>
            <person name="Kuo A."/>
            <person name="Mondo S.J."/>
            <person name="Salamov A.A."/>
            <person name="Labutti K."/>
            <person name="Zhao Z."/>
            <person name="Chiniquy J."/>
            <person name="Barry K."/>
            <person name="Brewer H.M."/>
            <person name="Purvine S.O."/>
            <person name="Wright A.T."/>
            <person name="Boxma B."/>
            <person name="Van Alen T."/>
            <person name="Hackstein J.H."/>
            <person name="Baker S.E."/>
            <person name="Grigoriev I.V."/>
            <person name="O'Malley M.A."/>
        </authorList>
    </citation>
    <scope>NUCLEOTIDE SEQUENCE [LARGE SCALE GENOMIC DNA]</scope>
    <source>
        <strain evidence="3">finn</strain>
    </source>
</reference>
<reference evidence="2 3" key="2">
    <citation type="submission" date="2016-08" db="EMBL/GenBank/DDBJ databases">
        <title>Pervasive Adenine N6-methylation of Active Genes in Fungi.</title>
        <authorList>
            <consortium name="DOE Joint Genome Institute"/>
            <person name="Mondo S.J."/>
            <person name="Dannebaum R.O."/>
            <person name="Kuo R.C."/>
            <person name="Labutti K."/>
            <person name="Haridas S."/>
            <person name="Kuo A."/>
            <person name="Salamov A."/>
            <person name="Ahrendt S.R."/>
            <person name="Lipzen A."/>
            <person name="Sullivan W."/>
            <person name="Andreopoulos W.B."/>
            <person name="Clum A."/>
            <person name="Lindquist E."/>
            <person name="Daum C."/>
            <person name="Ramamoorthy G.K."/>
            <person name="Gryganskyi A."/>
            <person name="Culley D."/>
            <person name="Magnuson J.K."/>
            <person name="James T.Y."/>
            <person name="O'Malley M.A."/>
            <person name="Stajich J.E."/>
            <person name="Spatafora J.W."/>
            <person name="Visel A."/>
            <person name="Grigoriev I.V."/>
        </authorList>
    </citation>
    <scope>NUCLEOTIDE SEQUENCE [LARGE SCALE GENOMIC DNA]</scope>
    <source>
        <strain evidence="3">finn</strain>
    </source>
</reference>
<feature type="region of interest" description="Disordered" evidence="1">
    <location>
        <begin position="22"/>
        <end position="46"/>
    </location>
</feature>
<feature type="compositionally biased region" description="Basic and acidic residues" evidence="1">
    <location>
        <begin position="26"/>
        <end position="35"/>
    </location>
</feature>
<feature type="compositionally biased region" description="Basic residues" evidence="1">
    <location>
        <begin position="36"/>
        <end position="45"/>
    </location>
</feature>
<dbReference type="Proteomes" id="UP000193719">
    <property type="component" value="Unassembled WGS sequence"/>
</dbReference>
<evidence type="ECO:0000313" key="3">
    <source>
        <dbReference type="Proteomes" id="UP000193719"/>
    </source>
</evidence>
<dbReference type="AlphaFoldDB" id="A0A1Y1V3W0"/>
<evidence type="ECO:0000313" key="2">
    <source>
        <dbReference type="EMBL" id="ORX46662.1"/>
    </source>
</evidence>